<dbReference type="PROSITE" id="PS51257">
    <property type="entry name" value="PROKAR_LIPOPROTEIN"/>
    <property type="match status" value="1"/>
</dbReference>
<evidence type="ECO:0000313" key="3">
    <source>
        <dbReference type="Proteomes" id="UP000193834"/>
    </source>
</evidence>
<dbReference type="Gene3D" id="3.40.190.10">
    <property type="entry name" value="Periplasmic binding protein-like II"/>
    <property type="match status" value="3"/>
</dbReference>
<feature type="chain" id="PRO_5039399321" evidence="1">
    <location>
        <begin position="25"/>
        <end position="557"/>
    </location>
</feature>
<dbReference type="CDD" id="cd13580">
    <property type="entry name" value="PBP2_AlgQ_like_1"/>
    <property type="match status" value="1"/>
</dbReference>
<gene>
    <name evidence="2" type="ORF">SAMN06295960_1801</name>
</gene>
<dbReference type="STRING" id="1852522.SAMN06295960_1801"/>
<reference evidence="2 3" key="1">
    <citation type="submission" date="2017-04" db="EMBL/GenBank/DDBJ databases">
        <authorList>
            <person name="Afonso C.L."/>
            <person name="Miller P.J."/>
            <person name="Scott M.A."/>
            <person name="Spackman E."/>
            <person name="Goraichik I."/>
            <person name="Dimitrov K.M."/>
            <person name="Suarez D.L."/>
            <person name="Swayne D.E."/>
        </authorList>
    </citation>
    <scope>NUCLEOTIDE SEQUENCE [LARGE SCALE GENOMIC DNA]</scope>
    <source>
        <strain evidence="2 3">11</strain>
    </source>
</reference>
<accession>A0A1X7JWX0</accession>
<name>A0A1X7JWX0_9BACL</name>
<proteinExistence type="predicted"/>
<feature type="signal peptide" evidence="1">
    <location>
        <begin position="1"/>
        <end position="24"/>
    </location>
</feature>
<dbReference type="PANTHER" id="PTHR43649">
    <property type="entry name" value="ARABINOSE-BINDING PROTEIN-RELATED"/>
    <property type="match status" value="1"/>
</dbReference>
<dbReference type="OrthoDB" id="9787283at2"/>
<evidence type="ECO:0000256" key="1">
    <source>
        <dbReference type="SAM" id="SignalP"/>
    </source>
</evidence>
<keyword evidence="3" id="KW-1185">Reference proteome</keyword>
<keyword evidence="1" id="KW-0732">Signal</keyword>
<dbReference type="InterPro" id="IPR050490">
    <property type="entry name" value="Bact_solute-bd_prot1"/>
</dbReference>
<dbReference type="EMBL" id="FXAZ01000002">
    <property type="protein sequence ID" value="SMG32755.1"/>
    <property type="molecule type" value="Genomic_DNA"/>
</dbReference>
<sequence>MNKRTFKQLIVGTLLLSLALSVIAGCASKPDASSDTGSKSIASDIGTDPMWKYPETVKVTQVIGHGKAEDPKTPSDITPATNAYYQKLKEMLNIEVEYLWMVPSDQYEQKFSLAVASGDLPDLMTIGFEQYEKFKDEDQLEDLSEAYEKYASPDLKAYVEADGGKTLDMFREDGKLLALPSFEDPFMSAQIMWLRKDWLEKLNLEVPKTLEDLEKVAEAFTTQDPDGNGKADTYGLALHKDLISWGFDARGFFYTMGAYPKAWIKDKDGNLVAGETKPETKAALERLNQWYSKGLLDKEFAFKDMDKVVEDIVAGKVGIAFGEWWYPGWPLNMNRDQDPNADWVAAVLPSFNGKEGETLVPSQRMSRIYVVRKGYEHPEAVIKMANFYTEMQKKEYAEDVKAENGYVYNWYDPRVYNPYDFEQAFTEVNAALDNKQEEIDSVNPTSVQAFKSSKKYLSGEGDNSDWGIYMRSIAKDGGWGITRTLRDKAYVVDEFYGTATETMTEKKTSLNKMTDELFTKIIMGSTPSSEFDKYVESWKKLGGQDITDEVNEWYKNK</sequence>
<dbReference type="Proteomes" id="UP000193834">
    <property type="component" value="Unassembled WGS sequence"/>
</dbReference>
<dbReference type="SUPFAM" id="SSF53850">
    <property type="entry name" value="Periplasmic binding protein-like II"/>
    <property type="match status" value="1"/>
</dbReference>
<evidence type="ECO:0000313" key="2">
    <source>
        <dbReference type="EMBL" id="SMG32755.1"/>
    </source>
</evidence>
<dbReference type="AlphaFoldDB" id="A0A1X7JWX0"/>
<protein>
    <submittedName>
        <fullName evidence="2">Carbohydrate ABC transporter substrate-binding protein, CUT1 family</fullName>
    </submittedName>
</protein>
<organism evidence="2 3">
    <name type="scientific">Paenibacillus aquistagni</name>
    <dbReference type="NCBI Taxonomy" id="1852522"/>
    <lineage>
        <taxon>Bacteria</taxon>
        <taxon>Bacillati</taxon>
        <taxon>Bacillota</taxon>
        <taxon>Bacilli</taxon>
        <taxon>Bacillales</taxon>
        <taxon>Paenibacillaceae</taxon>
        <taxon>Paenibacillus</taxon>
    </lineage>
</organism>
<dbReference type="RefSeq" id="WP_085494051.1">
    <property type="nucleotide sequence ID" value="NZ_FXAZ01000002.1"/>
</dbReference>